<sequence>MTTTGARVWLLMSVTLFPCVYPVAAWSDSSYSRDNPCGMELPDKPYQDDGISGLDQLNDNETLRLGAFNIQIFGKSKAAKPEVMEVLGKIIRTYDIVAIQEIRDKSQTALPALVDVVNANSSAPYDYVVSERLGRTSSKEQYAYIYNNQTVRLIGTPHTYPEPGDTDPFHREPYIASFRVLDGNFDATLITIHTDPDEATEEINALDDVVGYAQSTYPDERDFIVMGDLNADCSYFDEDSNSAMHGSGYYWCINNSVDTTTKPTDCTYDRIILTNPAVPDFTGDADVFRFDLEYTLNVSETTAVSDHYPVYAEFWCDLDADPDKAPEVVGAAIALRIAVGSREYDPELDINSDGRVTSLDALMILQAAAV</sequence>
<proteinExistence type="predicted"/>
<accession>A0AC61KYN2</accession>
<organism evidence="1 2">
    <name type="scientific">Candidatus Methanogaster sp</name>
    <dbReference type="NCBI Taxonomy" id="3386292"/>
    <lineage>
        <taxon>Archaea</taxon>
        <taxon>Methanobacteriati</taxon>
        <taxon>Methanobacteriota</taxon>
        <taxon>Stenosarchaea group</taxon>
        <taxon>Methanomicrobia</taxon>
        <taxon>Methanosarcinales</taxon>
        <taxon>ANME-2 cluster</taxon>
        <taxon>Candidatus Methanogasteraceae</taxon>
        <taxon>Candidatus Methanogaster</taxon>
    </lineage>
</organism>
<dbReference type="EMBL" id="PQXF01000068">
    <property type="protein sequence ID" value="PXF57174.1"/>
    <property type="molecule type" value="Genomic_DNA"/>
</dbReference>
<reference evidence="1" key="1">
    <citation type="submission" date="2018-01" db="EMBL/GenBank/DDBJ databases">
        <authorList>
            <person name="Krukenberg V."/>
        </authorList>
    </citation>
    <scope>NUCLEOTIDE SEQUENCE</scope>
    <source>
        <strain evidence="1">E20ANME2</strain>
    </source>
</reference>
<gene>
    <name evidence="1" type="ORF">C4B59_15710</name>
</gene>
<evidence type="ECO:0000313" key="1">
    <source>
        <dbReference type="EMBL" id="PXF57174.1"/>
    </source>
</evidence>
<comment type="caution">
    <text evidence="1">The sequence shown here is derived from an EMBL/GenBank/DDBJ whole genome shotgun (WGS) entry which is preliminary data.</text>
</comment>
<dbReference type="Proteomes" id="UP000248329">
    <property type="component" value="Unassembled WGS sequence"/>
</dbReference>
<name>A0AC61KYN2_9EURY</name>
<evidence type="ECO:0000313" key="2">
    <source>
        <dbReference type="Proteomes" id="UP000248329"/>
    </source>
</evidence>
<protein>
    <submittedName>
        <fullName evidence="1">Uncharacterized protein</fullName>
    </submittedName>
</protein>